<evidence type="ECO:0000313" key="2">
    <source>
        <dbReference type="EMBL" id="KAF2499322.1"/>
    </source>
</evidence>
<evidence type="ECO:0000256" key="1">
    <source>
        <dbReference type="SAM" id="MobiDB-lite"/>
    </source>
</evidence>
<reference evidence="2" key="1">
    <citation type="journal article" date="2020" name="Stud. Mycol.">
        <title>101 Dothideomycetes genomes: a test case for predicting lifestyles and emergence of pathogens.</title>
        <authorList>
            <person name="Haridas S."/>
            <person name="Albert R."/>
            <person name="Binder M."/>
            <person name="Bloem J."/>
            <person name="Labutti K."/>
            <person name="Salamov A."/>
            <person name="Andreopoulos B."/>
            <person name="Baker S."/>
            <person name="Barry K."/>
            <person name="Bills G."/>
            <person name="Bluhm B."/>
            <person name="Cannon C."/>
            <person name="Castanera R."/>
            <person name="Culley D."/>
            <person name="Daum C."/>
            <person name="Ezra D."/>
            <person name="Gonzalez J."/>
            <person name="Henrissat B."/>
            <person name="Kuo A."/>
            <person name="Liang C."/>
            <person name="Lipzen A."/>
            <person name="Lutzoni F."/>
            <person name="Magnuson J."/>
            <person name="Mondo S."/>
            <person name="Nolan M."/>
            <person name="Ohm R."/>
            <person name="Pangilinan J."/>
            <person name="Park H.-J."/>
            <person name="Ramirez L."/>
            <person name="Alfaro M."/>
            <person name="Sun H."/>
            <person name="Tritt A."/>
            <person name="Yoshinaga Y."/>
            <person name="Zwiers L.-H."/>
            <person name="Turgeon B."/>
            <person name="Goodwin S."/>
            <person name="Spatafora J."/>
            <person name="Crous P."/>
            <person name="Grigoriev I."/>
        </authorList>
    </citation>
    <scope>NUCLEOTIDE SEQUENCE</scope>
    <source>
        <strain evidence="2">CBS 269.34</strain>
    </source>
</reference>
<sequence>MADDNSTTPRTGSMRDDTPELLRGDISRVHQGIHPETSGSQVLKILVKRGLSRGNILWVLHLYLLLPKKKAAADAISTINGLLEIPRDLTFRQDDFWIHTDKDTNMIPFSFIGFAYAQNHEYYIRSSEATHQNPLNSIAIKLVHLGDSDIEFEHCLNMHLKGLVTNIPALTEIQLIAPECYSQAESTTGMSSTCPGCRQQYDTLEQRTRAFKQKHGNMVTIEEANGVLRCVWTCRVAGDQGEERKVTLRFGYHGEVPCRAWMHYFRECT</sequence>
<keyword evidence="3" id="KW-1185">Reference proteome</keyword>
<dbReference type="OrthoDB" id="10493423at2759"/>
<dbReference type="EMBL" id="MU004184">
    <property type="protein sequence ID" value="KAF2499322.1"/>
    <property type="molecule type" value="Genomic_DNA"/>
</dbReference>
<organism evidence="2 3">
    <name type="scientific">Lophium mytilinum</name>
    <dbReference type="NCBI Taxonomy" id="390894"/>
    <lineage>
        <taxon>Eukaryota</taxon>
        <taxon>Fungi</taxon>
        <taxon>Dikarya</taxon>
        <taxon>Ascomycota</taxon>
        <taxon>Pezizomycotina</taxon>
        <taxon>Dothideomycetes</taxon>
        <taxon>Pleosporomycetidae</taxon>
        <taxon>Mytilinidiales</taxon>
        <taxon>Mytilinidiaceae</taxon>
        <taxon>Lophium</taxon>
    </lineage>
</organism>
<gene>
    <name evidence="2" type="ORF">BU16DRAFT_578916</name>
</gene>
<feature type="compositionally biased region" description="Polar residues" evidence="1">
    <location>
        <begin position="1"/>
        <end position="11"/>
    </location>
</feature>
<name>A0A6A6R4N0_9PEZI</name>
<accession>A0A6A6R4N0</accession>
<proteinExistence type="predicted"/>
<feature type="region of interest" description="Disordered" evidence="1">
    <location>
        <begin position="1"/>
        <end position="20"/>
    </location>
</feature>
<evidence type="ECO:0000313" key="3">
    <source>
        <dbReference type="Proteomes" id="UP000799750"/>
    </source>
</evidence>
<protein>
    <submittedName>
        <fullName evidence="2">Uncharacterized protein</fullName>
    </submittedName>
</protein>
<dbReference type="AlphaFoldDB" id="A0A6A6R4N0"/>
<dbReference type="Proteomes" id="UP000799750">
    <property type="component" value="Unassembled WGS sequence"/>
</dbReference>